<dbReference type="AlphaFoldDB" id="A0A9P3GCK3"/>
<evidence type="ECO:0000313" key="3">
    <source>
        <dbReference type="Proteomes" id="UP000703269"/>
    </source>
</evidence>
<comment type="caution">
    <text evidence="2">The sequence shown here is derived from an EMBL/GenBank/DDBJ whole genome shotgun (WGS) entry which is preliminary data.</text>
</comment>
<dbReference type="Proteomes" id="UP000703269">
    <property type="component" value="Unassembled WGS sequence"/>
</dbReference>
<accession>A0A9P3GCK3</accession>
<keyword evidence="3" id="KW-1185">Reference proteome</keyword>
<reference evidence="2 3" key="1">
    <citation type="submission" date="2021-08" db="EMBL/GenBank/DDBJ databases">
        <title>Draft Genome Sequence of Phanerochaete sordida strain YK-624.</title>
        <authorList>
            <person name="Mori T."/>
            <person name="Dohra H."/>
            <person name="Suzuki T."/>
            <person name="Kawagishi H."/>
            <person name="Hirai H."/>
        </authorList>
    </citation>
    <scope>NUCLEOTIDE SEQUENCE [LARGE SCALE GENOMIC DNA]</scope>
    <source>
        <strain evidence="2 3">YK-624</strain>
    </source>
</reference>
<organism evidence="2 3">
    <name type="scientific">Phanerochaete sordida</name>
    <dbReference type="NCBI Taxonomy" id="48140"/>
    <lineage>
        <taxon>Eukaryota</taxon>
        <taxon>Fungi</taxon>
        <taxon>Dikarya</taxon>
        <taxon>Basidiomycota</taxon>
        <taxon>Agaricomycotina</taxon>
        <taxon>Agaricomycetes</taxon>
        <taxon>Polyporales</taxon>
        <taxon>Phanerochaetaceae</taxon>
        <taxon>Phanerochaete</taxon>
    </lineage>
</organism>
<evidence type="ECO:0000313" key="2">
    <source>
        <dbReference type="EMBL" id="GJE93262.1"/>
    </source>
</evidence>
<feature type="region of interest" description="Disordered" evidence="1">
    <location>
        <begin position="83"/>
        <end position="102"/>
    </location>
</feature>
<gene>
    <name evidence="2" type="ORF">PsYK624_094210</name>
</gene>
<protein>
    <submittedName>
        <fullName evidence="2">Uncharacterized protein</fullName>
    </submittedName>
</protein>
<evidence type="ECO:0000256" key="1">
    <source>
        <dbReference type="SAM" id="MobiDB-lite"/>
    </source>
</evidence>
<name>A0A9P3GCK3_9APHY</name>
<sequence length="208" mass="22603">MAFVRPVYAPSPTPLHNASRMQSSASWMTSGRSTCVSRRAQAALRAHNTSLPGTFSSTRNALLATVAQVESWVRRSARGRTVSVDPAQAGSGCPAETPEIRCPRPPLFGSRAEGHRLFSERLSTTPRLDERRCGTIFSTCGIGVISADRAGLLMAGAFNYSAHGGATDASRLLEHSRARPILRSPTFRRLIEHGQRDDDFQRSCFSTS</sequence>
<dbReference type="EMBL" id="BPQB01000031">
    <property type="protein sequence ID" value="GJE93262.1"/>
    <property type="molecule type" value="Genomic_DNA"/>
</dbReference>
<proteinExistence type="predicted"/>